<evidence type="ECO:0000313" key="3">
    <source>
        <dbReference type="EMBL" id="MFC6037836.1"/>
    </source>
</evidence>
<dbReference type="PROSITE" id="PS51272">
    <property type="entry name" value="SLH"/>
    <property type="match status" value="3"/>
</dbReference>
<organism evidence="3 4">
    <name type="scientific">Paenisporosarcina macmurdoensis</name>
    <dbReference type="NCBI Taxonomy" id="212659"/>
    <lineage>
        <taxon>Bacteria</taxon>
        <taxon>Bacillati</taxon>
        <taxon>Bacillota</taxon>
        <taxon>Bacilli</taxon>
        <taxon>Bacillales</taxon>
        <taxon>Caryophanaceae</taxon>
        <taxon>Paenisporosarcina</taxon>
    </lineage>
</organism>
<proteinExistence type="predicted"/>
<dbReference type="InterPro" id="IPR035940">
    <property type="entry name" value="CAP_sf"/>
</dbReference>
<feature type="domain" description="SLH" evidence="2">
    <location>
        <begin position="23"/>
        <end position="83"/>
    </location>
</feature>
<evidence type="ECO:0000256" key="1">
    <source>
        <dbReference type="SAM" id="SignalP"/>
    </source>
</evidence>
<dbReference type="RefSeq" id="WP_377731828.1">
    <property type="nucleotide sequence ID" value="NZ_JBHSRI010000002.1"/>
</dbReference>
<dbReference type="PANTHER" id="PTHR43308">
    <property type="entry name" value="OUTER MEMBRANE PROTEIN ALPHA-RELATED"/>
    <property type="match status" value="1"/>
</dbReference>
<dbReference type="Proteomes" id="UP001596170">
    <property type="component" value="Unassembled WGS sequence"/>
</dbReference>
<dbReference type="Pfam" id="PF00395">
    <property type="entry name" value="SLH"/>
    <property type="match status" value="3"/>
</dbReference>
<sequence>MKNWKKTVVASALALSLSLPLSVNAAETFPDVGSAFKDEISYLSSRDIIQGLTNGTFGVDEPVTRLQTVIMLIRELRVILGNDPDPGFTDMKKGHAYYSYVAKLVDMGVIQGKIAKDGSRYFDANGNLTRGEMAIILTKAYDIPLYRIDYNFKDVPATMSNQKNISALANAGITVGYPNKTFKPYSAITRQEFAGLYARTLDRDFNKYNLQFIPEDYLEMPRPKTVWLTEQQGDEQEQLLLQKINDYRTENGVHKLTINNRLEEMATLINRIGTQFIPIGNYSTTDSILYEQLFGEKLAVPIDAFAALGPLDEAFDSSVFSFSPNLLNAEQYQISIEFGQYIDGSEGWTIMLTPSF</sequence>
<feature type="domain" description="SLH" evidence="2">
    <location>
        <begin position="152"/>
        <end position="211"/>
    </location>
</feature>
<protein>
    <submittedName>
        <fullName evidence="3">S-layer homology domain-containing protein</fullName>
    </submittedName>
</protein>
<feature type="chain" id="PRO_5045181645" evidence="1">
    <location>
        <begin position="26"/>
        <end position="356"/>
    </location>
</feature>
<keyword evidence="1" id="KW-0732">Signal</keyword>
<accession>A0ABW1L3S7</accession>
<gene>
    <name evidence="3" type="ORF">ACFPYN_00085</name>
</gene>
<name>A0ABW1L3S7_9BACL</name>
<feature type="signal peptide" evidence="1">
    <location>
        <begin position="1"/>
        <end position="25"/>
    </location>
</feature>
<dbReference type="EMBL" id="JBHSRI010000002">
    <property type="protein sequence ID" value="MFC6037836.1"/>
    <property type="molecule type" value="Genomic_DNA"/>
</dbReference>
<feature type="domain" description="SLH" evidence="2">
    <location>
        <begin position="84"/>
        <end position="151"/>
    </location>
</feature>
<reference evidence="4" key="1">
    <citation type="journal article" date="2019" name="Int. J. Syst. Evol. Microbiol.">
        <title>The Global Catalogue of Microorganisms (GCM) 10K type strain sequencing project: providing services to taxonomists for standard genome sequencing and annotation.</title>
        <authorList>
            <consortium name="The Broad Institute Genomics Platform"/>
            <consortium name="The Broad Institute Genome Sequencing Center for Infectious Disease"/>
            <person name="Wu L."/>
            <person name="Ma J."/>
        </authorList>
    </citation>
    <scope>NUCLEOTIDE SEQUENCE [LARGE SCALE GENOMIC DNA]</scope>
    <source>
        <strain evidence="4">CCUG 54527</strain>
    </source>
</reference>
<dbReference type="InterPro" id="IPR051465">
    <property type="entry name" value="Cell_Envelope_Struct_Comp"/>
</dbReference>
<comment type="caution">
    <text evidence="3">The sequence shown here is derived from an EMBL/GenBank/DDBJ whole genome shotgun (WGS) entry which is preliminary data.</text>
</comment>
<dbReference type="Gene3D" id="3.40.33.10">
    <property type="entry name" value="CAP"/>
    <property type="match status" value="1"/>
</dbReference>
<dbReference type="InterPro" id="IPR001119">
    <property type="entry name" value="SLH_dom"/>
</dbReference>
<dbReference type="PANTHER" id="PTHR43308:SF5">
    <property type="entry name" value="S-LAYER PROTEIN _ PEPTIDOGLYCAN ENDO-BETA-N-ACETYLGLUCOSAMINIDASE"/>
    <property type="match status" value="1"/>
</dbReference>
<evidence type="ECO:0000259" key="2">
    <source>
        <dbReference type="PROSITE" id="PS51272"/>
    </source>
</evidence>
<evidence type="ECO:0000313" key="4">
    <source>
        <dbReference type="Proteomes" id="UP001596170"/>
    </source>
</evidence>
<keyword evidence="4" id="KW-1185">Reference proteome</keyword>